<evidence type="ECO:0000313" key="2">
    <source>
        <dbReference type="Proteomes" id="UP001153678"/>
    </source>
</evidence>
<feature type="non-terminal residue" evidence="1">
    <location>
        <position position="101"/>
    </location>
</feature>
<dbReference type="EMBL" id="CAMKVN010013318">
    <property type="protein sequence ID" value="CAI2195946.1"/>
    <property type="molecule type" value="Genomic_DNA"/>
</dbReference>
<name>A0A9W4X584_9GLOM</name>
<accession>A0A9W4X584</accession>
<dbReference type="AlphaFoldDB" id="A0A9W4X584"/>
<keyword evidence="2" id="KW-1185">Reference proteome</keyword>
<dbReference type="Proteomes" id="UP001153678">
    <property type="component" value="Unassembled WGS sequence"/>
</dbReference>
<comment type="caution">
    <text evidence="1">The sequence shown here is derived from an EMBL/GenBank/DDBJ whole genome shotgun (WGS) entry which is preliminary data.</text>
</comment>
<evidence type="ECO:0000313" key="1">
    <source>
        <dbReference type="EMBL" id="CAI2195946.1"/>
    </source>
</evidence>
<reference evidence="1" key="1">
    <citation type="submission" date="2022-08" db="EMBL/GenBank/DDBJ databases">
        <authorList>
            <person name="Kallberg Y."/>
            <person name="Tangrot J."/>
            <person name="Rosling A."/>
        </authorList>
    </citation>
    <scope>NUCLEOTIDE SEQUENCE</scope>
    <source>
        <strain evidence="1">Wild A</strain>
    </source>
</reference>
<feature type="non-terminal residue" evidence="1">
    <location>
        <position position="1"/>
    </location>
</feature>
<organism evidence="1 2">
    <name type="scientific">Funneliformis geosporum</name>
    <dbReference type="NCBI Taxonomy" id="1117311"/>
    <lineage>
        <taxon>Eukaryota</taxon>
        <taxon>Fungi</taxon>
        <taxon>Fungi incertae sedis</taxon>
        <taxon>Mucoromycota</taxon>
        <taxon>Glomeromycotina</taxon>
        <taxon>Glomeromycetes</taxon>
        <taxon>Glomerales</taxon>
        <taxon>Glomeraceae</taxon>
        <taxon>Funneliformis</taxon>
    </lineage>
</organism>
<dbReference type="OrthoDB" id="2429893at2759"/>
<proteinExistence type="predicted"/>
<gene>
    <name evidence="1" type="ORF">FWILDA_LOCUS17331</name>
</gene>
<sequence>MVNYKCLFCERTFSSHSGYSQYVNICDQSISDKSNDSIMDINEVSLESEDIFNSIEIRFLTNLYEYIPLPVEELLLSDDHNSNFENIIFEDSIINQDILEP</sequence>
<protein>
    <submittedName>
        <fullName evidence="1">1402_t:CDS:1</fullName>
    </submittedName>
</protein>